<proteinExistence type="predicted"/>
<dbReference type="Pfam" id="PF10508">
    <property type="entry name" value="Proteasom_PSMB"/>
    <property type="match status" value="1"/>
</dbReference>
<gene>
    <name evidence="1" type="ORF">GAYE_PCTG33G0916</name>
</gene>
<dbReference type="InterPro" id="IPR019538">
    <property type="entry name" value="PSMD5"/>
</dbReference>
<dbReference type="AlphaFoldDB" id="A0AAV9I7F4"/>
<dbReference type="InterPro" id="IPR016024">
    <property type="entry name" value="ARM-type_fold"/>
</dbReference>
<dbReference type="SUPFAM" id="SSF48371">
    <property type="entry name" value="ARM repeat"/>
    <property type="match status" value="1"/>
</dbReference>
<evidence type="ECO:0000313" key="2">
    <source>
        <dbReference type="Proteomes" id="UP001300502"/>
    </source>
</evidence>
<accession>A0AAV9I7F4</accession>
<sequence length="647" mass="73217">MSNNYATNQTQHVLQLVKEYLQEPNTQTSCERLLQQVSVQTLGEWLLREEQQHSQENAILLSNAWKQLLDYDVTLQQLSTEQGIHLMKQGLFMGQCETKKVCCLAIEKLAPSNPGLIETWKEKSIIHQLLQLCQEEDLELFKQVKAAILSVVGVASPVAVKDYVASELESYAKGDVERVNTTTRTRALRLLMDWLVQVPNPSLATSVCSILVEQLQSSSDVLFQLNILELLATFVSIENATEYLIHSGVLDIMYSMLSEDHSVESENLQFRLLSSAILKWIARVASLEDCLVLIEPFVPLLGQLMQSSEDLDKRESAFYAFCAITSTQKGLEMIWNKPQSKEWFVAVFSALETPEERIRTACLYCIASILSNLDETRSKQLVKEMFAKPLLETLFSLARQPFLLQSIAVFKVLEVIAQKDWGLRQLATTPGIVDIIVNDVVDNKPLLDAKQQLASALVRQESVTNILLGDARFRKLMDFANRFASVGGQSRRINRDAQMNKIWLGCWLTLCVVVLVQASSSCSSKGFDSANLPCQLCAAIHHKQIASDCRDCCSESLGNVQDRKYVKIELVAPPKQFLLSEYDGLKEFLESEQTETLSNFRVVTMQTFGRPALRAFTSLESPPKIFYLEKWKRHDFTEFLSRYLTKP</sequence>
<dbReference type="Gene3D" id="1.25.10.10">
    <property type="entry name" value="Leucine-rich Repeat Variant"/>
    <property type="match status" value="1"/>
</dbReference>
<dbReference type="Proteomes" id="UP001300502">
    <property type="component" value="Unassembled WGS sequence"/>
</dbReference>
<name>A0AAV9I7F4_9RHOD</name>
<dbReference type="PANTHER" id="PTHR13554">
    <property type="entry name" value="26S PROTEASOME NON-ATPASE REGULATORY SUBUNIT 5-RELATED"/>
    <property type="match status" value="1"/>
</dbReference>
<dbReference type="InterPro" id="IPR011989">
    <property type="entry name" value="ARM-like"/>
</dbReference>
<protein>
    <submittedName>
        <fullName evidence="1">Uncharacterized protein</fullName>
    </submittedName>
</protein>
<dbReference type="GO" id="GO:0005829">
    <property type="term" value="C:cytosol"/>
    <property type="evidence" value="ECO:0007669"/>
    <property type="project" value="TreeGrafter"/>
</dbReference>
<dbReference type="EMBL" id="JANCYU010000010">
    <property type="protein sequence ID" value="KAK4523026.1"/>
    <property type="molecule type" value="Genomic_DNA"/>
</dbReference>
<reference evidence="1 2" key="1">
    <citation type="submission" date="2022-07" db="EMBL/GenBank/DDBJ databases">
        <title>Genome-wide signatures of adaptation to extreme environments.</title>
        <authorList>
            <person name="Cho C.H."/>
            <person name="Yoon H.S."/>
        </authorList>
    </citation>
    <scope>NUCLEOTIDE SEQUENCE [LARGE SCALE GENOMIC DNA]</scope>
    <source>
        <strain evidence="1 2">108.79 E11</strain>
    </source>
</reference>
<dbReference type="GO" id="GO:0043248">
    <property type="term" value="P:proteasome assembly"/>
    <property type="evidence" value="ECO:0007669"/>
    <property type="project" value="InterPro"/>
</dbReference>
<organism evidence="1 2">
    <name type="scientific">Galdieria yellowstonensis</name>
    <dbReference type="NCBI Taxonomy" id="3028027"/>
    <lineage>
        <taxon>Eukaryota</taxon>
        <taxon>Rhodophyta</taxon>
        <taxon>Bangiophyceae</taxon>
        <taxon>Galdieriales</taxon>
        <taxon>Galdieriaceae</taxon>
        <taxon>Galdieria</taxon>
    </lineage>
</organism>
<keyword evidence="2" id="KW-1185">Reference proteome</keyword>
<comment type="caution">
    <text evidence="1">The sequence shown here is derived from an EMBL/GenBank/DDBJ whole genome shotgun (WGS) entry which is preliminary data.</text>
</comment>
<dbReference type="PANTHER" id="PTHR13554:SF10">
    <property type="entry name" value="26S PROTEASOME NON-ATPASE REGULATORY SUBUNIT 5"/>
    <property type="match status" value="1"/>
</dbReference>
<evidence type="ECO:0000313" key="1">
    <source>
        <dbReference type="EMBL" id="KAK4523026.1"/>
    </source>
</evidence>